<dbReference type="EMBL" id="JANPWB010000008">
    <property type="protein sequence ID" value="KAJ1160188.1"/>
    <property type="molecule type" value="Genomic_DNA"/>
</dbReference>
<accession>A0AAV7SAR8</accession>
<gene>
    <name evidence="2" type="ORF">NDU88_000690</name>
</gene>
<protein>
    <submittedName>
        <fullName evidence="2">Uncharacterized protein</fullName>
    </submittedName>
</protein>
<sequence length="117" mass="12806">MMLPRWRIRPKQAHPSSGTKKQQGGVLRPSEGSPTPEARSALRVREGSTSNVSLTALLQDFSALGPSRLPHSARTQVEYPRRTSVVAGPRGHPHIQQHRRRHNAAPRGKQTGIAGGR</sequence>
<evidence type="ECO:0000256" key="1">
    <source>
        <dbReference type="SAM" id="MobiDB-lite"/>
    </source>
</evidence>
<reference evidence="2" key="1">
    <citation type="journal article" date="2022" name="bioRxiv">
        <title>Sequencing and chromosome-scale assembly of the giantPleurodeles waltlgenome.</title>
        <authorList>
            <person name="Brown T."/>
            <person name="Elewa A."/>
            <person name="Iarovenko S."/>
            <person name="Subramanian E."/>
            <person name="Araus A.J."/>
            <person name="Petzold A."/>
            <person name="Susuki M."/>
            <person name="Suzuki K.-i.T."/>
            <person name="Hayashi T."/>
            <person name="Toyoda A."/>
            <person name="Oliveira C."/>
            <person name="Osipova E."/>
            <person name="Leigh N.D."/>
            <person name="Simon A."/>
            <person name="Yun M.H."/>
        </authorList>
    </citation>
    <scope>NUCLEOTIDE SEQUENCE</scope>
    <source>
        <strain evidence="2">20211129_DDA</strain>
        <tissue evidence="2">Liver</tissue>
    </source>
</reference>
<proteinExistence type="predicted"/>
<evidence type="ECO:0000313" key="3">
    <source>
        <dbReference type="Proteomes" id="UP001066276"/>
    </source>
</evidence>
<name>A0AAV7SAR8_PLEWA</name>
<feature type="compositionally biased region" description="Basic residues" evidence="1">
    <location>
        <begin position="91"/>
        <end position="104"/>
    </location>
</feature>
<feature type="region of interest" description="Disordered" evidence="1">
    <location>
        <begin position="1"/>
        <end position="49"/>
    </location>
</feature>
<dbReference type="Proteomes" id="UP001066276">
    <property type="component" value="Chromosome 4_2"/>
</dbReference>
<evidence type="ECO:0000313" key="2">
    <source>
        <dbReference type="EMBL" id="KAJ1160188.1"/>
    </source>
</evidence>
<dbReference type="AlphaFoldDB" id="A0AAV7SAR8"/>
<feature type="region of interest" description="Disordered" evidence="1">
    <location>
        <begin position="82"/>
        <end position="117"/>
    </location>
</feature>
<keyword evidence="3" id="KW-1185">Reference proteome</keyword>
<organism evidence="2 3">
    <name type="scientific">Pleurodeles waltl</name>
    <name type="common">Iberian ribbed newt</name>
    <dbReference type="NCBI Taxonomy" id="8319"/>
    <lineage>
        <taxon>Eukaryota</taxon>
        <taxon>Metazoa</taxon>
        <taxon>Chordata</taxon>
        <taxon>Craniata</taxon>
        <taxon>Vertebrata</taxon>
        <taxon>Euteleostomi</taxon>
        <taxon>Amphibia</taxon>
        <taxon>Batrachia</taxon>
        <taxon>Caudata</taxon>
        <taxon>Salamandroidea</taxon>
        <taxon>Salamandridae</taxon>
        <taxon>Pleurodelinae</taxon>
        <taxon>Pleurodeles</taxon>
    </lineage>
</organism>
<comment type="caution">
    <text evidence="2">The sequence shown here is derived from an EMBL/GenBank/DDBJ whole genome shotgun (WGS) entry which is preliminary data.</text>
</comment>
<feature type="compositionally biased region" description="Basic residues" evidence="1">
    <location>
        <begin position="1"/>
        <end position="12"/>
    </location>
</feature>